<sequence length="109" mass="12937">MVVAARGLDFIYKQQSMGLQNLQITPNRYDPCHIASEHTIERETNYYSQITNIKDPTEKTSRIRTCINFASVVHHMVRHHLQLQHPQDYKYSQTNPTWQYPDQHPQDWG</sequence>
<dbReference type="EMBL" id="JAACNH010000007">
    <property type="protein sequence ID" value="KAG8437593.1"/>
    <property type="molecule type" value="Genomic_DNA"/>
</dbReference>
<keyword evidence="2" id="KW-1185">Reference proteome</keyword>
<accession>A0A8T2J186</accession>
<reference evidence="1" key="1">
    <citation type="thesis" date="2020" institute="ProQuest LLC" country="789 East Eisenhower Parkway, Ann Arbor, MI, USA">
        <title>Comparative Genomics and Chromosome Evolution.</title>
        <authorList>
            <person name="Mudd A.B."/>
        </authorList>
    </citation>
    <scope>NUCLEOTIDE SEQUENCE</scope>
    <source>
        <strain evidence="1">Female2</strain>
        <tissue evidence="1">Blood</tissue>
    </source>
</reference>
<name>A0A8T2J186_9PIPI</name>
<organism evidence="1 2">
    <name type="scientific">Hymenochirus boettgeri</name>
    <name type="common">Congo dwarf clawed frog</name>
    <dbReference type="NCBI Taxonomy" id="247094"/>
    <lineage>
        <taxon>Eukaryota</taxon>
        <taxon>Metazoa</taxon>
        <taxon>Chordata</taxon>
        <taxon>Craniata</taxon>
        <taxon>Vertebrata</taxon>
        <taxon>Euteleostomi</taxon>
        <taxon>Amphibia</taxon>
        <taxon>Batrachia</taxon>
        <taxon>Anura</taxon>
        <taxon>Pipoidea</taxon>
        <taxon>Pipidae</taxon>
        <taxon>Pipinae</taxon>
        <taxon>Hymenochirus</taxon>
    </lineage>
</organism>
<comment type="caution">
    <text evidence="1">The sequence shown here is derived from an EMBL/GenBank/DDBJ whole genome shotgun (WGS) entry which is preliminary data.</text>
</comment>
<dbReference type="Proteomes" id="UP000812440">
    <property type="component" value="Chromosome 4"/>
</dbReference>
<proteinExistence type="predicted"/>
<dbReference type="AlphaFoldDB" id="A0A8T2J186"/>
<evidence type="ECO:0000313" key="2">
    <source>
        <dbReference type="Proteomes" id="UP000812440"/>
    </source>
</evidence>
<gene>
    <name evidence="1" type="ORF">GDO86_008342</name>
</gene>
<protein>
    <submittedName>
        <fullName evidence="1">Uncharacterized protein</fullName>
    </submittedName>
</protein>
<evidence type="ECO:0000313" key="1">
    <source>
        <dbReference type="EMBL" id="KAG8437593.1"/>
    </source>
</evidence>